<organism evidence="1 2">
    <name type="scientific">Favolaschia claudopus</name>
    <dbReference type="NCBI Taxonomy" id="2862362"/>
    <lineage>
        <taxon>Eukaryota</taxon>
        <taxon>Fungi</taxon>
        <taxon>Dikarya</taxon>
        <taxon>Basidiomycota</taxon>
        <taxon>Agaricomycotina</taxon>
        <taxon>Agaricomycetes</taxon>
        <taxon>Agaricomycetidae</taxon>
        <taxon>Agaricales</taxon>
        <taxon>Marasmiineae</taxon>
        <taxon>Mycenaceae</taxon>
        <taxon>Favolaschia</taxon>
    </lineage>
</organism>
<evidence type="ECO:0000313" key="2">
    <source>
        <dbReference type="Proteomes" id="UP001362999"/>
    </source>
</evidence>
<name>A0AAW0CZL2_9AGAR</name>
<comment type="caution">
    <text evidence="1">The sequence shown here is derived from an EMBL/GenBank/DDBJ whole genome shotgun (WGS) entry which is preliminary data.</text>
</comment>
<evidence type="ECO:0000313" key="1">
    <source>
        <dbReference type="EMBL" id="KAK7045308.1"/>
    </source>
</evidence>
<dbReference type="Proteomes" id="UP001362999">
    <property type="component" value="Unassembled WGS sequence"/>
</dbReference>
<proteinExistence type="predicted"/>
<sequence length="198" mass="23034">MATLLSINDILREWHRMSTSGEFRDSQVPTAFIAYRKWQDNLTRIVWSTFRLRENTHETNLTIEFRGTGNRGFIRGTVEQRLRIVDPWQAFPIQVQGTPMRLVFGHIQGSETAVVHFRDDITMCFQDRSVFKWEWIDLGWTVKHVAGNRVVARYYAVSLQPELGSKWRTVVLVVSEGVSVNLCSRNENIEHQSPVDEI</sequence>
<accession>A0AAW0CZL2</accession>
<reference evidence="1 2" key="1">
    <citation type="journal article" date="2024" name="J Genomics">
        <title>Draft genome sequencing and assembly of Favolaschia claudopus CIRM-BRFM 2984 isolated from oak limbs.</title>
        <authorList>
            <person name="Navarro D."/>
            <person name="Drula E."/>
            <person name="Chaduli D."/>
            <person name="Cazenave R."/>
            <person name="Ahrendt S."/>
            <person name="Wang J."/>
            <person name="Lipzen A."/>
            <person name="Daum C."/>
            <person name="Barry K."/>
            <person name="Grigoriev I.V."/>
            <person name="Favel A."/>
            <person name="Rosso M.N."/>
            <person name="Martin F."/>
        </authorList>
    </citation>
    <scope>NUCLEOTIDE SEQUENCE [LARGE SCALE GENOMIC DNA]</scope>
    <source>
        <strain evidence="1 2">CIRM-BRFM 2984</strain>
    </source>
</reference>
<dbReference type="AlphaFoldDB" id="A0AAW0CZL2"/>
<gene>
    <name evidence="1" type="ORF">R3P38DRAFT_2766812</name>
</gene>
<protein>
    <submittedName>
        <fullName evidence="1">Uncharacterized protein</fullName>
    </submittedName>
</protein>
<dbReference type="EMBL" id="JAWWNJ010000011">
    <property type="protein sequence ID" value="KAK7045308.1"/>
    <property type="molecule type" value="Genomic_DNA"/>
</dbReference>
<keyword evidence="2" id="KW-1185">Reference proteome</keyword>